<dbReference type="RefSeq" id="WP_160864621.1">
    <property type="nucleotide sequence ID" value="NZ_WNXH01000023.1"/>
</dbReference>
<evidence type="ECO:0000259" key="1">
    <source>
        <dbReference type="Pfam" id="PF01208"/>
    </source>
</evidence>
<dbReference type="Proteomes" id="UP000483765">
    <property type="component" value="Unassembled WGS sequence"/>
</dbReference>
<feature type="domain" description="Uroporphyrinogen decarboxylase (URO-D)" evidence="1">
    <location>
        <begin position="76"/>
        <end position="333"/>
    </location>
</feature>
<evidence type="ECO:0000313" key="2">
    <source>
        <dbReference type="EMBL" id="MYN70624.1"/>
    </source>
</evidence>
<name>A0A6L8MZU0_STRSU</name>
<reference evidence="2 3" key="1">
    <citation type="submission" date="2019-11" db="EMBL/GenBank/DDBJ databases">
        <title>Divergent Streptococcus suis from cattle.</title>
        <authorList>
            <person name="Williamson C."/>
        </authorList>
    </citation>
    <scope>NUCLEOTIDE SEQUENCE [LARGE SCALE GENOMIC DNA]</scope>
    <source>
        <strain evidence="2 3">10-36905</strain>
    </source>
</reference>
<organism evidence="2 3">
    <name type="scientific">Streptococcus suis</name>
    <dbReference type="NCBI Taxonomy" id="1307"/>
    <lineage>
        <taxon>Bacteria</taxon>
        <taxon>Bacillati</taxon>
        <taxon>Bacillota</taxon>
        <taxon>Bacilli</taxon>
        <taxon>Lactobacillales</taxon>
        <taxon>Streptococcaceae</taxon>
        <taxon>Streptococcus</taxon>
    </lineage>
</organism>
<dbReference type="Gene3D" id="3.20.20.210">
    <property type="match status" value="1"/>
</dbReference>
<dbReference type="GO" id="GO:0006779">
    <property type="term" value="P:porphyrin-containing compound biosynthetic process"/>
    <property type="evidence" value="ECO:0007669"/>
    <property type="project" value="InterPro"/>
</dbReference>
<protein>
    <submittedName>
        <fullName evidence="2">Uroporphyrinogen decarboxylase</fullName>
    </submittedName>
</protein>
<dbReference type="PANTHER" id="PTHR47099:SF1">
    <property type="entry name" value="METHYLCOBAMIDE:COM METHYLTRANSFERASE MTBA"/>
    <property type="match status" value="1"/>
</dbReference>
<dbReference type="SUPFAM" id="SSF51726">
    <property type="entry name" value="UROD/MetE-like"/>
    <property type="match status" value="1"/>
</dbReference>
<dbReference type="GO" id="GO:0004853">
    <property type="term" value="F:uroporphyrinogen decarboxylase activity"/>
    <property type="evidence" value="ECO:0007669"/>
    <property type="project" value="InterPro"/>
</dbReference>
<dbReference type="InterPro" id="IPR038071">
    <property type="entry name" value="UROD/MetE-like_sf"/>
</dbReference>
<evidence type="ECO:0000313" key="3">
    <source>
        <dbReference type="Proteomes" id="UP000483765"/>
    </source>
</evidence>
<proteinExistence type="predicted"/>
<dbReference type="InterPro" id="IPR000257">
    <property type="entry name" value="Uroporphyrinogen_deCOase"/>
</dbReference>
<dbReference type="InterPro" id="IPR052024">
    <property type="entry name" value="Methanogen_methyltrans"/>
</dbReference>
<dbReference type="AlphaFoldDB" id="A0A6L8MZU0"/>
<dbReference type="Pfam" id="PF01208">
    <property type="entry name" value="URO-D"/>
    <property type="match status" value="1"/>
</dbReference>
<dbReference type="PANTHER" id="PTHR47099">
    <property type="entry name" value="METHYLCOBAMIDE:COM METHYLTRANSFERASE MTBA"/>
    <property type="match status" value="1"/>
</dbReference>
<accession>A0A6L8MZU0</accession>
<sequence>MTNKRELVLKAFKGEEVDRVPVGFWYHFASENEFFKGFNQPEIFSKNVAGHKKFVEEVNPDFVKIMSDGFFSYPNPLIKEGISSIKELAKIESIGENHPWFDQQVELVKQVRSNFTEDIVAVYNIFAPLTHLKWQVSNKTAGGDEQVASFLKEDPETLREVLKVIAHDIATLAKKVITEAGADGIYYSAQNIQSETIESQDYISYISESDLIVLEAADSVGGNNILHICGYEGAKNDVTVFTDYPVQVVNWAVKPEGISLKDGQRLFSGKTVLGGFENTKNSLLYTGSKEEIQAEAKRLIAENGKQGIIIGADCTIPSDISSERIEWVREAVAQA</sequence>
<gene>
    <name evidence="2" type="ORF">GLP18_10470</name>
</gene>
<dbReference type="EMBL" id="WNXH01000023">
    <property type="protein sequence ID" value="MYN70624.1"/>
    <property type="molecule type" value="Genomic_DNA"/>
</dbReference>
<comment type="caution">
    <text evidence="2">The sequence shown here is derived from an EMBL/GenBank/DDBJ whole genome shotgun (WGS) entry which is preliminary data.</text>
</comment>